<evidence type="ECO:0000313" key="16">
    <source>
        <dbReference type="Proteomes" id="UP000011666"/>
    </source>
</evidence>
<dbReference type="GO" id="GO:0005524">
    <property type="term" value="F:ATP binding"/>
    <property type="evidence" value="ECO:0007669"/>
    <property type="project" value="UniProtKB-KW"/>
</dbReference>
<accession>M0QCS3</accession>
<feature type="transmembrane region" description="Helical" evidence="12">
    <location>
        <begin position="40"/>
        <end position="67"/>
    </location>
</feature>
<feature type="domain" description="ABC transmembrane type-1" evidence="14">
    <location>
        <begin position="43"/>
        <end position="330"/>
    </location>
</feature>
<evidence type="ECO:0000256" key="4">
    <source>
        <dbReference type="ARBA" id="ARBA00022519"/>
    </source>
</evidence>
<comment type="similarity">
    <text evidence="11">Belongs to the ABC transporter superfamily. Siderophore-Fe(3+) uptake transporter (SIUT) (TC 3.A.1.21) family.</text>
</comment>
<proteinExistence type="inferred from homology"/>
<dbReference type="CDD" id="cd07346">
    <property type="entry name" value="ABC_6TM_exporters"/>
    <property type="match status" value="1"/>
</dbReference>
<dbReference type="SUPFAM" id="SSF90123">
    <property type="entry name" value="ABC transporter transmembrane region"/>
    <property type="match status" value="1"/>
</dbReference>
<dbReference type="InterPro" id="IPR027417">
    <property type="entry name" value="P-loop_NTPase"/>
</dbReference>
<dbReference type="GO" id="GO:0140359">
    <property type="term" value="F:ABC-type transporter activity"/>
    <property type="evidence" value="ECO:0007669"/>
    <property type="project" value="InterPro"/>
</dbReference>
<dbReference type="GO" id="GO:0034040">
    <property type="term" value="F:ATPase-coupled lipid transmembrane transporter activity"/>
    <property type="evidence" value="ECO:0007669"/>
    <property type="project" value="TreeGrafter"/>
</dbReference>
<evidence type="ECO:0000256" key="10">
    <source>
        <dbReference type="ARBA" id="ARBA00023136"/>
    </source>
</evidence>
<keyword evidence="2" id="KW-0813">Transport</keyword>
<keyword evidence="16" id="KW-1185">Reference proteome</keyword>
<feature type="transmembrane region" description="Helical" evidence="12">
    <location>
        <begin position="157"/>
        <end position="176"/>
    </location>
</feature>
<keyword evidence="10 12" id="KW-0472">Membrane</keyword>
<evidence type="ECO:0000256" key="3">
    <source>
        <dbReference type="ARBA" id="ARBA00022475"/>
    </source>
</evidence>
<dbReference type="eggNOG" id="COG1132">
    <property type="taxonomic scope" value="Bacteria"/>
</dbReference>
<protein>
    <submittedName>
        <fullName evidence="15">Putative ABC transporter permease/ATP-binding protein</fullName>
    </submittedName>
</protein>
<reference evidence="15 16" key="1">
    <citation type="submission" date="2013-01" db="EMBL/GenBank/DDBJ databases">
        <title>Whole genome shotgun sequence of Gordonia soli NBRC 108243.</title>
        <authorList>
            <person name="Isaki-Nakamura S."/>
            <person name="Hosoyama A."/>
            <person name="Tsuchikane K."/>
            <person name="Ando Y."/>
            <person name="Baba S."/>
            <person name="Ohji S."/>
            <person name="Hamada M."/>
            <person name="Tamura T."/>
            <person name="Yamazoe A."/>
            <person name="Yamazaki S."/>
            <person name="Fujita N."/>
        </authorList>
    </citation>
    <scope>NUCLEOTIDE SEQUENCE [LARGE SCALE GENOMIC DNA]</scope>
    <source>
        <strain evidence="15 16">NBRC 108243</strain>
    </source>
</reference>
<feature type="transmembrane region" description="Helical" evidence="12">
    <location>
        <begin position="182"/>
        <end position="201"/>
    </location>
</feature>
<dbReference type="EMBL" id="BANX01000001">
    <property type="protein sequence ID" value="GAC66239.1"/>
    <property type="molecule type" value="Genomic_DNA"/>
</dbReference>
<dbReference type="AlphaFoldDB" id="M0QCS3"/>
<evidence type="ECO:0000256" key="9">
    <source>
        <dbReference type="ARBA" id="ARBA00022989"/>
    </source>
</evidence>
<evidence type="ECO:0000256" key="1">
    <source>
        <dbReference type="ARBA" id="ARBA00004429"/>
    </source>
</evidence>
<dbReference type="PANTHER" id="PTHR24221">
    <property type="entry name" value="ATP-BINDING CASSETTE SUB-FAMILY B"/>
    <property type="match status" value="1"/>
</dbReference>
<dbReference type="InterPro" id="IPR036640">
    <property type="entry name" value="ABC1_TM_sf"/>
</dbReference>
<dbReference type="InterPro" id="IPR039421">
    <property type="entry name" value="Type_1_exporter"/>
</dbReference>
<evidence type="ECO:0000256" key="11">
    <source>
        <dbReference type="ARBA" id="ARBA00023455"/>
    </source>
</evidence>
<dbReference type="PANTHER" id="PTHR24221:SF654">
    <property type="entry name" value="ATP-BINDING CASSETTE SUB-FAMILY B MEMBER 6"/>
    <property type="match status" value="1"/>
</dbReference>
<dbReference type="Pfam" id="PF00005">
    <property type="entry name" value="ABC_tran"/>
    <property type="match status" value="1"/>
</dbReference>
<dbReference type="InterPro" id="IPR011527">
    <property type="entry name" value="ABC1_TM_dom"/>
</dbReference>
<evidence type="ECO:0000313" key="15">
    <source>
        <dbReference type="EMBL" id="GAC66239.1"/>
    </source>
</evidence>
<keyword evidence="6" id="KW-0547">Nucleotide-binding</keyword>
<evidence type="ECO:0000256" key="2">
    <source>
        <dbReference type="ARBA" id="ARBA00022448"/>
    </source>
</evidence>
<comment type="caution">
    <text evidence="15">The sequence shown here is derived from an EMBL/GenBank/DDBJ whole genome shotgun (WGS) entry which is preliminary data.</text>
</comment>
<evidence type="ECO:0000256" key="7">
    <source>
        <dbReference type="ARBA" id="ARBA00022840"/>
    </source>
</evidence>
<dbReference type="Proteomes" id="UP000011666">
    <property type="component" value="Unassembled WGS sequence"/>
</dbReference>
<dbReference type="FunFam" id="3.40.50.300:FF:001001">
    <property type="entry name" value="Multidrug ABC transporter ATP-binding protein"/>
    <property type="match status" value="1"/>
</dbReference>
<comment type="subcellular location">
    <subcellularLocation>
        <location evidence="1">Cell inner membrane</location>
        <topology evidence="1">Multi-pass membrane protein</topology>
    </subcellularLocation>
</comment>
<dbReference type="PROSITE" id="PS50929">
    <property type="entry name" value="ABC_TM1F"/>
    <property type="match status" value="1"/>
</dbReference>
<feature type="domain" description="ABC transporter" evidence="13">
    <location>
        <begin position="361"/>
        <end position="606"/>
    </location>
</feature>
<evidence type="ECO:0000256" key="12">
    <source>
        <dbReference type="SAM" id="Phobius"/>
    </source>
</evidence>
<dbReference type="GO" id="GO:0016887">
    <property type="term" value="F:ATP hydrolysis activity"/>
    <property type="evidence" value="ECO:0007669"/>
    <property type="project" value="InterPro"/>
</dbReference>
<dbReference type="SMART" id="SM00382">
    <property type="entry name" value="AAA"/>
    <property type="match status" value="1"/>
</dbReference>
<dbReference type="GO" id="GO:0005886">
    <property type="term" value="C:plasma membrane"/>
    <property type="evidence" value="ECO:0007669"/>
    <property type="project" value="UniProtKB-SubCell"/>
</dbReference>
<keyword evidence="9 12" id="KW-1133">Transmembrane helix</keyword>
<evidence type="ECO:0000256" key="6">
    <source>
        <dbReference type="ARBA" id="ARBA00022741"/>
    </source>
</evidence>
<dbReference type="STRING" id="1223545.GS4_01_00400"/>
<dbReference type="PROSITE" id="PS50893">
    <property type="entry name" value="ABC_TRANSPORTER_2"/>
    <property type="match status" value="1"/>
</dbReference>
<evidence type="ECO:0000256" key="5">
    <source>
        <dbReference type="ARBA" id="ARBA00022692"/>
    </source>
</evidence>
<keyword evidence="8" id="KW-1278">Translocase</keyword>
<dbReference type="InterPro" id="IPR003439">
    <property type="entry name" value="ABC_transporter-like_ATP-bd"/>
</dbReference>
<dbReference type="SUPFAM" id="SSF52540">
    <property type="entry name" value="P-loop containing nucleoside triphosphate hydrolases"/>
    <property type="match status" value="1"/>
</dbReference>
<organism evidence="15 16">
    <name type="scientific">Gordonia soli NBRC 108243</name>
    <dbReference type="NCBI Taxonomy" id="1223545"/>
    <lineage>
        <taxon>Bacteria</taxon>
        <taxon>Bacillati</taxon>
        <taxon>Actinomycetota</taxon>
        <taxon>Actinomycetes</taxon>
        <taxon>Mycobacteriales</taxon>
        <taxon>Gordoniaceae</taxon>
        <taxon>Gordonia</taxon>
    </lineage>
</organism>
<name>M0QCS3_9ACTN</name>
<evidence type="ECO:0000259" key="13">
    <source>
        <dbReference type="PROSITE" id="PS50893"/>
    </source>
</evidence>
<dbReference type="Gene3D" id="1.20.1560.10">
    <property type="entry name" value="ABC transporter type 1, transmembrane domain"/>
    <property type="match status" value="1"/>
</dbReference>
<gene>
    <name evidence="15" type="ORF">GS4_01_00400</name>
</gene>
<keyword evidence="4" id="KW-0997">Cell inner membrane</keyword>
<evidence type="ECO:0000256" key="8">
    <source>
        <dbReference type="ARBA" id="ARBA00022967"/>
    </source>
</evidence>
<dbReference type="InterPro" id="IPR003593">
    <property type="entry name" value="AAA+_ATPase"/>
</dbReference>
<keyword evidence="5 12" id="KW-0812">Transmembrane</keyword>
<dbReference type="Gene3D" id="3.40.50.300">
    <property type="entry name" value="P-loop containing nucleotide triphosphate hydrolases"/>
    <property type="match status" value="1"/>
</dbReference>
<keyword evidence="7 15" id="KW-0067">ATP-binding</keyword>
<feature type="transmembrane region" description="Helical" evidence="12">
    <location>
        <begin position="79"/>
        <end position="104"/>
    </location>
</feature>
<sequence length="610" mass="63528">MTDAPMTDAPMTGPAAELLPIATGRRSGVFLANELRRRPWLTAVTILVGAVAAAMSVIPVYVFGVLVDRVTERAPTSTIVTVVVVIAAAALVGGVFTALSTYLISRLGEGILASLRERVLRRALHLPISTLENVGKGDLLSRVGDDVAVMAKSVGEVIPNIVSALLLVVLSVVAMLGLDWRLGLAGLVALPMYVLALRWYLPRSGPLYAAERVAMGRRSEALISSMRGSRTVRAYGLEEAHLAEIDAASGVSRDISIRVFGLLTRFGSRSNRAECVGLSVILAAGFLFVDGSDLTAGTVTVGQVTTAALLFHRLFNPIGMLMMSFDDVQSAGASLARLVGVIDMPGERVVGTGRSPSGSTLDVIGLRHSYERNTSDPDDGSPRAHEVLHGIDLTVGAGETVALVGSTGAGKSTIAAIAAGSIDPTSGTVRIGGTTLAELGADEMRRHIAIVSQEVHVFAGPLVEDLRLAAPTADRDAVRAALETVGADDWVDHLPDGMDTIVGEGGHDVTSAQAQQLALARLVLADPAIAVLDEATAEAGSSGARDLESAALAATDGRTTLVVAHRLTQAVAADRVVVLEDGRVLEQGTHDQLVAAGGRYARLWSAWKSG</sequence>
<dbReference type="Pfam" id="PF00664">
    <property type="entry name" value="ABC_membrane"/>
    <property type="match status" value="1"/>
</dbReference>
<keyword evidence="3" id="KW-1003">Cell membrane</keyword>
<evidence type="ECO:0000259" key="14">
    <source>
        <dbReference type="PROSITE" id="PS50929"/>
    </source>
</evidence>